<organism evidence="4 5">
    <name type="scientific">Winogradskyella poriferorum</name>
    <dbReference type="NCBI Taxonomy" id="307627"/>
    <lineage>
        <taxon>Bacteria</taxon>
        <taxon>Pseudomonadati</taxon>
        <taxon>Bacteroidota</taxon>
        <taxon>Flavobacteriia</taxon>
        <taxon>Flavobacteriales</taxon>
        <taxon>Flavobacteriaceae</taxon>
        <taxon>Winogradskyella</taxon>
    </lineage>
</organism>
<feature type="domain" description="Glycosyl transferase family 1" evidence="2">
    <location>
        <begin position="220"/>
        <end position="381"/>
    </location>
</feature>
<reference evidence="4 5" key="1">
    <citation type="submission" date="2024-02" db="EMBL/GenBank/DDBJ databases">
        <title>Winogradskyella poriferorum JCM 12885.</title>
        <authorList>
            <person name="Zhang D.-F."/>
            <person name="Fu Z.-Y."/>
        </authorList>
    </citation>
    <scope>NUCLEOTIDE SEQUENCE [LARGE SCALE GENOMIC DNA]</scope>
    <source>
        <strain evidence="4 5">JCM 12885</strain>
    </source>
</reference>
<dbReference type="CDD" id="cd03794">
    <property type="entry name" value="GT4_WbuB-like"/>
    <property type="match status" value="1"/>
</dbReference>
<evidence type="ECO:0000313" key="4">
    <source>
        <dbReference type="EMBL" id="MEF3078252.1"/>
    </source>
</evidence>
<dbReference type="SUPFAM" id="SSF53756">
    <property type="entry name" value="UDP-Glycosyltransferase/glycogen phosphorylase"/>
    <property type="match status" value="1"/>
</dbReference>
<evidence type="ECO:0000313" key="5">
    <source>
        <dbReference type="Proteomes" id="UP001356704"/>
    </source>
</evidence>
<gene>
    <name evidence="4" type="ORF">V1468_04475</name>
</gene>
<name>A0ABU7W2Q9_9FLAO</name>
<evidence type="ECO:0000259" key="3">
    <source>
        <dbReference type="Pfam" id="PF13579"/>
    </source>
</evidence>
<protein>
    <submittedName>
        <fullName evidence="4">WcaI family glycosyltransferase</fullName>
    </submittedName>
</protein>
<dbReference type="Pfam" id="PF13579">
    <property type="entry name" value="Glyco_trans_4_4"/>
    <property type="match status" value="1"/>
</dbReference>
<dbReference type="NCBIfam" id="NF007640">
    <property type="entry name" value="PRK10307.1"/>
    <property type="match status" value="1"/>
</dbReference>
<sequence>MKNITIIGVNYYPEDSAIGLYSTQKAEYLSSKGFNVSVITGFPYYPHWKINKDYIDKNKFLFEEINGVKVYRYKQYVPENPTFIKRIKHIISFTKGSYFNLKKVEKPDLVISIVPFTSGILLGWLLKRKHKSRLWVHIQDFEFDAAFESGLISKNKAQIFKLLFNIERFLLKKADVISTISNGMLSKLKSKVSREGYYLTNWLDTSKFQMEFEEAHPFLNDAGKFKILYSGNIGAKQDWEVFFSFLDKLKGHDDVEVVVVGEGANRKQVQSKLNDYDFASYYQPVPFEDLPKMLKSADLHVLFQKDDVIDTVMPSKILGMMGSGKPSLVTGNMESEVKQIFDKSSAGFYFSNNQIDEMEKTVLELKENKSLQKQLGESAKNFVIDNYSKHVVLDNFIKEINSLLK</sequence>
<keyword evidence="1" id="KW-0808">Transferase</keyword>
<keyword evidence="5" id="KW-1185">Reference proteome</keyword>
<dbReference type="Pfam" id="PF00534">
    <property type="entry name" value="Glycos_transf_1"/>
    <property type="match status" value="1"/>
</dbReference>
<dbReference type="Proteomes" id="UP001356704">
    <property type="component" value="Unassembled WGS sequence"/>
</dbReference>
<accession>A0ABU7W2Q9</accession>
<dbReference type="PANTHER" id="PTHR46401">
    <property type="entry name" value="GLYCOSYLTRANSFERASE WBBK-RELATED"/>
    <property type="match status" value="1"/>
</dbReference>
<evidence type="ECO:0000256" key="1">
    <source>
        <dbReference type="ARBA" id="ARBA00022679"/>
    </source>
</evidence>
<dbReference type="EMBL" id="JAZHOU010000001">
    <property type="protein sequence ID" value="MEF3078252.1"/>
    <property type="molecule type" value="Genomic_DNA"/>
</dbReference>
<dbReference type="InterPro" id="IPR001296">
    <property type="entry name" value="Glyco_trans_1"/>
</dbReference>
<dbReference type="InterPro" id="IPR028098">
    <property type="entry name" value="Glyco_trans_4-like_N"/>
</dbReference>
<comment type="caution">
    <text evidence="4">The sequence shown here is derived from an EMBL/GenBank/DDBJ whole genome shotgun (WGS) entry which is preliminary data.</text>
</comment>
<feature type="domain" description="Glycosyltransferase subfamily 4-like N-terminal" evidence="3">
    <location>
        <begin position="18"/>
        <end position="188"/>
    </location>
</feature>
<dbReference type="Gene3D" id="3.40.50.2000">
    <property type="entry name" value="Glycogen Phosphorylase B"/>
    <property type="match status" value="2"/>
</dbReference>
<dbReference type="RefSeq" id="WP_331809042.1">
    <property type="nucleotide sequence ID" value="NZ_JAZHOU010000001.1"/>
</dbReference>
<dbReference type="PANTHER" id="PTHR46401:SF2">
    <property type="entry name" value="GLYCOSYLTRANSFERASE WBBK-RELATED"/>
    <property type="match status" value="1"/>
</dbReference>
<proteinExistence type="predicted"/>
<evidence type="ECO:0000259" key="2">
    <source>
        <dbReference type="Pfam" id="PF00534"/>
    </source>
</evidence>